<feature type="compositionally biased region" description="Basic and acidic residues" evidence="1">
    <location>
        <begin position="1115"/>
        <end position="1137"/>
    </location>
</feature>
<feature type="region of interest" description="Disordered" evidence="1">
    <location>
        <begin position="1115"/>
        <end position="1138"/>
    </location>
</feature>
<feature type="region of interest" description="Disordered" evidence="1">
    <location>
        <begin position="332"/>
        <end position="483"/>
    </location>
</feature>
<feature type="compositionally biased region" description="Low complexity" evidence="1">
    <location>
        <begin position="1203"/>
        <end position="1216"/>
    </location>
</feature>
<feature type="compositionally biased region" description="Polar residues" evidence="1">
    <location>
        <begin position="84"/>
        <end position="98"/>
    </location>
</feature>
<sequence length="1322" mass="139216">MCPRMKRTSRPDLGQWEIRIRSRCRWLAARDSEIRSFRSTKKSGVTTTQCIGRGAVPIHRISVSSAFRHTDTRPAHEERAGTGSRASTRVSSSGNSHASPALAPLGAERSQTHARLFRGVSSSHPSARMFPRGVITPASPAAANEARALLAPEEERLLESNASTKRSGALTWTLRGLGAVAVVSGVVAVAAIAPGGRDATAAVLARLGGPATVLGRAPAVATVRPEPLPKDAKDEYARKHAHEAKYRSASARARVPTKRSSDDAADTSKTDPVEEVDPSDADVVPDAGASDKHPARVKRLSYANPQVQHMTEEMRAKDAEIEALKFQLRRQAEELDARREASGEIDSPTPASSKEEEKASSASSERRHRSSRSSRSSEKKAKAVDAAEETSTGAISSAAHHLGGGEPEDIPERTRAEDIPEETPDEETPDEETPDEETPEDVPERTRERSPPEETPEETPEDADYDPTTGGEGPPLDDPSQALENCEDVCEGHDFTEAVCVSKQGCEWDDGQCWSEVGPNPCDFVEPEAHAHENCELVCEGHNYGLKECVAIRGCEYDGGACWSAVGPHPCDSGPDPIEFPDDASGAWAANKPWGDAYGNKWGETYGPKTDDDAGVFEPVADAAEAVTEGVENAAEAVGDGVEAAGEAVSDGAEAAGEAVTDGAEAIGDGIEDVGEGISNILPHFGDDEPGSKKASSKKASKVRGSEATGKLGKDEKAKGPYVASAATKYTDGSLENGAVDSAYVPVPTEADVAVEGEAEKTPYVASATKLTDGTFDGAVDSVYPKVPTEADVPDENAKGPYVAASTKFSDGTFDGPDQFDPTGVYPTGGYEKSPEEIETEAARVEARASEAGAYKKAYAAAAIEEEAVGDEHTDVAEEDTGYRGGYVAASTKLTDGTYSAALGKHHKYTAAPTVNPYGVKDAEESAAADAEEAQEADDELESEADAYKKAYAAADAEEQAAGDEHADAADDDGYRGGYVAASTRLTDGTYSESALGKHHKSAAAAEEDEDEKPKGYQSSYTINPYGVKDPEETTELDEKEEDVPVEKPHGYVASSTRLTDGSMHTTDDVAAMGSQGVVASAAASDDVDWANFQPEPTNYHDEPADDEELELVRKQEAERAAEFEDKEEKERLEAAEKAMSWTAYQSENGKIDHALEAAEEEAADAAVVDDAASEAESSADEDAEAAAAEERYESVAAEEESASASAYASSSSVPSEDAEQEKKHGYRAPATHLTDGSASAADPAPGAPAPHGYVAAATRLTNGSGNKARPQDQPGYVAPHGYVAAGGRAEANNVQKEAYAVDDAEEQEAPSGYVAAGGGRL</sequence>
<feature type="compositionally biased region" description="Low complexity" evidence="1">
    <location>
        <begin position="1237"/>
        <end position="1253"/>
    </location>
</feature>
<feature type="region of interest" description="Disordered" evidence="1">
    <location>
        <begin position="924"/>
        <end position="943"/>
    </location>
</feature>
<feature type="compositionally biased region" description="Acidic residues" evidence="1">
    <location>
        <begin position="1172"/>
        <end position="1185"/>
    </location>
</feature>
<keyword evidence="2" id="KW-1133">Transmembrane helix</keyword>
<feature type="region of interest" description="Disordered" evidence="1">
    <location>
        <begin position="224"/>
        <end position="309"/>
    </location>
</feature>
<dbReference type="InParanoid" id="C1FFG0"/>
<feature type="compositionally biased region" description="Basic and acidic residues" evidence="1">
    <location>
        <begin position="332"/>
        <end position="342"/>
    </location>
</feature>
<name>C1FFG0_MICCC</name>
<gene>
    <name evidence="3" type="ORF">MICPUN_60502</name>
</gene>
<feature type="compositionally biased region" description="Acidic residues" evidence="1">
    <location>
        <begin position="419"/>
        <end position="441"/>
    </location>
</feature>
<reference evidence="3 4" key="1">
    <citation type="journal article" date="2009" name="Science">
        <title>Green evolution and dynamic adaptations revealed by genomes of the marine picoeukaryotes Micromonas.</title>
        <authorList>
            <person name="Worden A.Z."/>
            <person name="Lee J.H."/>
            <person name="Mock T."/>
            <person name="Rouze P."/>
            <person name="Simmons M.P."/>
            <person name="Aerts A.L."/>
            <person name="Allen A.E."/>
            <person name="Cuvelier M.L."/>
            <person name="Derelle E."/>
            <person name="Everett M.V."/>
            <person name="Foulon E."/>
            <person name="Grimwood J."/>
            <person name="Gundlach H."/>
            <person name="Henrissat B."/>
            <person name="Napoli C."/>
            <person name="McDonald S.M."/>
            <person name="Parker M.S."/>
            <person name="Rombauts S."/>
            <person name="Salamov A."/>
            <person name="Von Dassow P."/>
            <person name="Badger J.H."/>
            <person name="Coutinho P.M."/>
            <person name="Demir E."/>
            <person name="Dubchak I."/>
            <person name="Gentemann C."/>
            <person name="Eikrem W."/>
            <person name="Gready J.E."/>
            <person name="John U."/>
            <person name="Lanier W."/>
            <person name="Lindquist E.A."/>
            <person name="Lucas S."/>
            <person name="Mayer K.F."/>
            <person name="Moreau H."/>
            <person name="Not F."/>
            <person name="Otillar R."/>
            <person name="Panaud O."/>
            <person name="Pangilinan J."/>
            <person name="Paulsen I."/>
            <person name="Piegu B."/>
            <person name="Poliakov A."/>
            <person name="Robbens S."/>
            <person name="Schmutz J."/>
            <person name="Toulza E."/>
            <person name="Wyss T."/>
            <person name="Zelensky A."/>
            <person name="Zhou K."/>
            <person name="Armbrust E.V."/>
            <person name="Bhattacharya D."/>
            <person name="Goodenough U.W."/>
            <person name="Van de Peer Y."/>
            <person name="Grigoriev I.V."/>
        </authorList>
    </citation>
    <scope>NUCLEOTIDE SEQUENCE [LARGE SCALE GENOMIC DNA]</scope>
    <source>
        <strain evidence="4">RCC299 / NOUM17</strain>
    </source>
</reference>
<dbReference type="GeneID" id="8245738"/>
<keyword evidence="2" id="KW-0812">Transmembrane</keyword>
<dbReference type="EMBL" id="CP001575">
    <property type="protein sequence ID" value="ACO69079.1"/>
    <property type="molecule type" value="Genomic_DNA"/>
</dbReference>
<accession>C1FFG0</accession>
<organism evidence="3 4">
    <name type="scientific">Micromonas commoda (strain RCC299 / NOUM17 / CCMP2709)</name>
    <name type="common">Picoplanktonic green alga</name>
    <dbReference type="NCBI Taxonomy" id="296587"/>
    <lineage>
        <taxon>Eukaryota</taxon>
        <taxon>Viridiplantae</taxon>
        <taxon>Chlorophyta</taxon>
        <taxon>Mamiellophyceae</taxon>
        <taxon>Mamiellales</taxon>
        <taxon>Mamiellaceae</taxon>
        <taxon>Micromonas</taxon>
    </lineage>
</organism>
<dbReference type="RefSeq" id="XP_002507821.1">
    <property type="nucleotide sequence ID" value="XM_002507775.1"/>
</dbReference>
<evidence type="ECO:0000313" key="4">
    <source>
        <dbReference type="Proteomes" id="UP000002009"/>
    </source>
</evidence>
<feature type="compositionally biased region" description="Acidic residues" evidence="1">
    <location>
        <begin position="925"/>
        <end position="943"/>
    </location>
</feature>
<feature type="compositionally biased region" description="Basic and acidic residues" evidence="1">
    <location>
        <begin position="227"/>
        <end position="246"/>
    </location>
</feature>
<feature type="compositionally biased region" description="Acidic residues" evidence="1">
    <location>
        <begin position="454"/>
        <end position="465"/>
    </location>
</feature>
<feature type="compositionally biased region" description="Polar residues" evidence="1">
    <location>
        <begin position="1054"/>
        <end position="1065"/>
    </location>
</feature>
<feature type="compositionally biased region" description="Basic and acidic residues" evidence="1">
    <location>
        <begin position="68"/>
        <end position="80"/>
    </location>
</feature>
<feature type="region of interest" description="Disordered" evidence="1">
    <location>
        <begin position="1303"/>
        <end position="1322"/>
    </location>
</feature>
<feature type="region of interest" description="Disordered" evidence="1">
    <location>
        <begin position="63"/>
        <end position="104"/>
    </location>
</feature>
<dbReference type="KEGG" id="mis:MICPUN_60502"/>
<feature type="region of interest" description="Disordered" evidence="1">
    <location>
        <begin position="991"/>
        <end position="1068"/>
    </location>
</feature>
<feature type="region of interest" description="Disordered" evidence="1">
    <location>
        <begin position="680"/>
        <end position="718"/>
    </location>
</feature>
<dbReference type="OrthoDB" id="503726at2759"/>
<protein>
    <submittedName>
        <fullName evidence="3">Uncharacterized protein</fullName>
    </submittedName>
</protein>
<feature type="compositionally biased region" description="Basic and acidic residues" evidence="1">
    <location>
        <begin position="963"/>
        <end position="975"/>
    </location>
</feature>
<keyword evidence="4" id="KW-1185">Reference proteome</keyword>
<dbReference type="Proteomes" id="UP000002009">
    <property type="component" value="Chromosome 8"/>
</dbReference>
<feature type="compositionally biased region" description="Basic and acidic residues" evidence="1">
    <location>
        <begin position="442"/>
        <end position="452"/>
    </location>
</feature>
<feature type="region of interest" description="Disordered" evidence="1">
    <location>
        <begin position="1152"/>
        <end position="1253"/>
    </location>
</feature>
<proteinExistence type="predicted"/>
<feature type="transmembrane region" description="Helical" evidence="2">
    <location>
        <begin position="172"/>
        <end position="193"/>
    </location>
</feature>
<feature type="region of interest" description="Disordered" evidence="1">
    <location>
        <begin position="956"/>
        <end position="975"/>
    </location>
</feature>
<evidence type="ECO:0000313" key="3">
    <source>
        <dbReference type="EMBL" id="ACO69079.1"/>
    </source>
</evidence>
<feature type="compositionally biased region" description="Basic and acidic residues" evidence="1">
    <location>
        <begin position="259"/>
        <end position="272"/>
    </location>
</feature>
<keyword evidence="2" id="KW-0472">Membrane</keyword>
<feature type="compositionally biased region" description="Basic and acidic residues" evidence="1">
    <location>
        <begin position="375"/>
        <end position="385"/>
    </location>
</feature>
<evidence type="ECO:0000256" key="1">
    <source>
        <dbReference type="SAM" id="MobiDB-lite"/>
    </source>
</evidence>
<feature type="region of interest" description="Disordered" evidence="1">
    <location>
        <begin position="1090"/>
        <end position="1109"/>
    </location>
</feature>
<evidence type="ECO:0000256" key="2">
    <source>
        <dbReference type="SAM" id="Phobius"/>
    </source>
</evidence>
<feature type="compositionally biased region" description="Acidic residues" evidence="1">
    <location>
        <begin position="1033"/>
        <end position="1042"/>
    </location>
</feature>